<dbReference type="InterPro" id="IPR000568">
    <property type="entry name" value="ATP_synth_F0_asu"/>
</dbReference>
<protein>
    <recommendedName>
        <fullName evidence="11 12">ATP synthase subunit a</fullName>
    </recommendedName>
    <alternativeName>
        <fullName evidence="11">ATP synthase F0 sector subunit a</fullName>
    </alternativeName>
    <alternativeName>
        <fullName evidence="11">F-ATPase subunit 6</fullName>
    </alternativeName>
</protein>
<reference evidence="13 14" key="1">
    <citation type="journal article" date="2016" name="Nat. Commun.">
        <title>Thousands of microbial genomes shed light on interconnected biogeochemical processes in an aquifer system.</title>
        <authorList>
            <person name="Anantharaman K."/>
            <person name="Brown C.T."/>
            <person name="Hug L.A."/>
            <person name="Sharon I."/>
            <person name="Castelle C.J."/>
            <person name="Probst A.J."/>
            <person name="Thomas B.C."/>
            <person name="Singh A."/>
            <person name="Wilkins M.J."/>
            <person name="Karaoz U."/>
            <person name="Brodie E.L."/>
            <person name="Williams K.H."/>
            <person name="Hubbard S.S."/>
            <person name="Banfield J.F."/>
        </authorList>
    </citation>
    <scope>NUCLEOTIDE SEQUENCE [LARGE SCALE GENOMIC DNA]</scope>
</reference>
<keyword evidence="9 11" id="KW-0472">Membrane</keyword>
<dbReference type="SUPFAM" id="SSF81336">
    <property type="entry name" value="F1F0 ATP synthase subunit A"/>
    <property type="match status" value="1"/>
</dbReference>
<evidence type="ECO:0000256" key="11">
    <source>
        <dbReference type="HAMAP-Rule" id="MF_01393"/>
    </source>
</evidence>
<dbReference type="PRINTS" id="PR00123">
    <property type="entry name" value="ATPASEA"/>
</dbReference>
<dbReference type="GO" id="GO:0042777">
    <property type="term" value="P:proton motive force-driven plasma membrane ATP synthesis"/>
    <property type="evidence" value="ECO:0007669"/>
    <property type="project" value="TreeGrafter"/>
</dbReference>
<name>A0A1G1VT61_9BACT</name>
<dbReference type="PANTHER" id="PTHR42823">
    <property type="entry name" value="ATP SYNTHASE SUBUNIT A, CHLOROPLASTIC"/>
    <property type="match status" value="1"/>
</dbReference>
<dbReference type="InterPro" id="IPR035908">
    <property type="entry name" value="F0_ATP_A_sf"/>
</dbReference>
<dbReference type="Pfam" id="PF00119">
    <property type="entry name" value="ATP-synt_A"/>
    <property type="match status" value="1"/>
</dbReference>
<evidence type="ECO:0000256" key="2">
    <source>
        <dbReference type="ARBA" id="ARBA00006810"/>
    </source>
</evidence>
<dbReference type="Proteomes" id="UP000179233">
    <property type="component" value="Unassembled WGS sequence"/>
</dbReference>
<dbReference type="Gene3D" id="1.20.120.220">
    <property type="entry name" value="ATP synthase, F0 complex, subunit A"/>
    <property type="match status" value="1"/>
</dbReference>
<feature type="transmembrane region" description="Helical" evidence="11">
    <location>
        <begin position="196"/>
        <end position="216"/>
    </location>
</feature>
<evidence type="ECO:0000256" key="3">
    <source>
        <dbReference type="ARBA" id="ARBA00022448"/>
    </source>
</evidence>
<keyword evidence="10 11" id="KW-0066">ATP synthesis</keyword>
<feature type="transmembrane region" description="Helical" evidence="11">
    <location>
        <begin position="21"/>
        <end position="43"/>
    </location>
</feature>
<keyword evidence="3 11" id="KW-0813">Transport</keyword>
<keyword evidence="8 11" id="KW-0406">Ion transport</keyword>
<comment type="subcellular location">
    <subcellularLocation>
        <location evidence="11 12">Cell membrane</location>
        <topology evidence="11 12">Multi-pass membrane protein</topology>
    </subcellularLocation>
    <subcellularLocation>
        <location evidence="1">Membrane</location>
        <topology evidence="1">Multi-pass membrane protein</topology>
    </subcellularLocation>
</comment>
<dbReference type="GO" id="GO:0005886">
    <property type="term" value="C:plasma membrane"/>
    <property type="evidence" value="ECO:0007669"/>
    <property type="project" value="UniProtKB-SubCell"/>
</dbReference>
<organism evidence="13 14">
    <name type="scientific">Candidatus Chisholmbacteria bacterium RIFCSPHIGHO2_01_FULL_52_32</name>
    <dbReference type="NCBI Taxonomy" id="1797591"/>
    <lineage>
        <taxon>Bacteria</taxon>
        <taxon>Candidatus Chisholmiibacteriota</taxon>
    </lineage>
</organism>
<dbReference type="AlphaFoldDB" id="A0A1G1VT61"/>
<keyword evidence="7 11" id="KW-1133">Transmembrane helix</keyword>
<keyword evidence="5 11" id="KW-0812">Transmembrane</keyword>
<keyword evidence="4 11" id="KW-0138">CF(0)</keyword>
<dbReference type="CDD" id="cd00310">
    <property type="entry name" value="ATP-synt_Fo_a_6"/>
    <property type="match status" value="1"/>
</dbReference>
<dbReference type="InterPro" id="IPR045082">
    <property type="entry name" value="ATP_syn_F0_a_bact/chloroplast"/>
</dbReference>
<feature type="transmembrane region" description="Helical" evidence="11">
    <location>
        <begin position="136"/>
        <end position="159"/>
    </location>
</feature>
<dbReference type="PROSITE" id="PS00449">
    <property type="entry name" value="ATPASE_A"/>
    <property type="match status" value="1"/>
</dbReference>
<comment type="caution">
    <text evidence="13">The sequence shown here is derived from an EMBL/GenBank/DDBJ whole genome shotgun (WGS) entry which is preliminary data.</text>
</comment>
<comment type="similarity">
    <text evidence="2 11 12">Belongs to the ATPase A chain family.</text>
</comment>
<evidence type="ECO:0000313" key="13">
    <source>
        <dbReference type="EMBL" id="OGY18397.1"/>
    </source>
</evidence>
<evidence type="ECO:0000313" key="14">
    <source>
        <dbReference type="Proteomes" id="UP000179233"/>
    </source>
</evidence>
<evidence type="ECO:0000256" key="6">
    <source>
        <dbReference type="ARBA" id="ARBA00022781"/>
    </source>
</evidence>
<gene>
    <name evidence="11" type="primary">atpB</name>
    <name evidence="13" type="ORF">A2786_02745</name>
</gene>
<sequence length="252" mass="27865">MTKLNVSISAEPLFRLGNIDITNSMLTGIAVSVFLVGFSFWLSRNLKLSKSVKGVQNVAEMIIESLYNLMVSVAGEAKTKEFFPLIATFFLYILFSNWLELLPGVGTIGIMGMDHEGKTLFAPLVRPPSADFNATLGLALISVSMIQIVGFKHLSFAYFQRFINFKNPMKFVMGLLDIISELSKIISFAFRLFGNIFAGEVLLAVSLALIPFLAPLPFMGLEIFIGLIQALVFAILTLVFMNTATLPHEEEH</sequence>
<evidence type="ECO:0000256" key="10">
    <source>
        <dbReference type="ARBA" id="ARBA00023310"/>
    </source>
</evidence>
<dbReference type="HAMAP" id="MF_01393">
    <property type="entry name" value="ATP_synth_a_bact"/>
    <property type="match status" value="1"/>
</dbReference>
<evidence type="ECO:0000256" key="8">
    <source>
        <dbReference type="ARBA" id="ARBA00023065"/>
    </source>
</evidence>
<keyword evidence="11" id="KW-1003">Cell membrane</keyword>
<dbReference type="NCBIfam" id="TIGR01131">
    <property type="entry name" value="ATP_synt_6_or_A"/>
    <property type="match status" value="1"/>
</dbReference>
<feature type="transmembrane region" description="Helical" evidence="11">
    <location>
        <begin position="223"/>
        <end position="241"/>
    </location>
</feature>
<dbReference type="InterPro" id="IPR023011">
    <property type="entry name" value="ATP_synth_F0_asu_AS"/>
</dbReference>
<evidence type="ECO:0000256" key="4">
    <source>
        <dbReference type="ARBA" id="ARBA00022547"/>
    </source>
</evidence>
<dbReference type="GO" id="GO:0045259">
    <property type="term" value="C:proton-transporting ATP synthase complex"/>
    <property type="evidence" value="ECO:0007669"/>
    <property type="project" value="UniProtKB-KW"/>
</dbReference>
<comment type="function">
    <text evidence="11 12">Key component of the proton channel; it plays a direct role in the translocation of protons across the membrane.</text>
</comment>
<dbReference type="PANTHER" id="PTHR42823:SF3">
    <property type="entry name" value="ATP SYNTHASE SUBUNIT A, CHLOROPLASTIC"/>
    <property type="match status" value="1"/>
</dbReference>
<evidence type="ECO:0000256" key="7">
    <source>
        <dbReference type="ARBA" id="ARBA00022989"/>
    </source>
</evidence>
<dbReference type="EMBL" id="MHCJ01000003">
    <property type="protein sequence ID" value="OGY18397.1"/>
    <property type="molecule type" value="Genomic_DNA"/>
</dbReference>
<accession>A0A1G1VT61</accession>
<dbReference type="GO" id="GO:0046933">
    <property type="term" value="F:proton-transporting ATP synthase activity, rotational mechanism"/>
    <property type="evidence" value="ECO:0007669"/>
    <property type="project" value="UniProtKB-UniRule"/>
</dbReference>
<evidence type="ECO:0000256" key="1">
    <source>
        <dbReference type="ARBA" id="ARBA00004141"/>
    </source>
</evidence>
<keyword evidence="6 11" id="KW-0375">Hydrogen ion transport</keyword>
<evidence type="ECO:0000256" key="9">
    <source>
        <dbReference type="ARBA" id="ARBA00023136"/>
    </source>
</evidence>
<evidence type="ECO:0000256" key="5">
    <source>
        <dbReference type="ARBA" id="ARBA00022692"/>
    </source>
</evidence>
<proteinExistence type="inferred from homology"/>
<evidence type="ECO:0000256" key="12">
    <source>
        <dbReference type="RuleBase" id="RU000483"/>
    </source>
</evidence>